<protein>
    <recommendedName>
        <fullName evidence="1">SWIRM domain-containing protein</fullName>
    </recommendedName>
</protein>
<dbReference type="EMBL" id="JAPFFF010000056">
    <property type="protein sequence ID" value="KAK8838158.1"/>
    <property type="molecule type" value="Genomic_DNA"/>
</dbReference>
<dbReference type="Gene3D" id="1.10.10.10">
    <property type="entry name" value="Winged helix-like DNA-binding domain superfamily/Winged helix DNA-binding domain"/>
    <property type="match status" value="1"/>
</dbReference>
<evidence type="ECO:0000259" key="1">
    <source>
        <dbReference type="PROSITE" id="PS50934"/>
    </source>
</evidence>
<dbReference type="InterPro" id="IPR007526">
    <property type="entry name" value="SWIRM"/>
</dbReference>
<dbReference type="InterPro" id="IPR036388">
    <property type="entry name" value="WH-like_DNA-bd_sf"/>
</dbReference>
<accession>A0ABR2GWV4</accession>
<keyword evidence="3" id="KW-1185">Reference proteome</keyword>
<dbReference type="SUPFAM" id="SSF46689">
    <property type="entry name" value="Homeodomain-like"/>
    <property type="match status" value="1"/>
</dbReference>
<evidence type="ECO:0000313" key="2">
    <source>
        <dbReference type="EMBL" id="KAK8838158.1"/>
    </source>
</evidence>
<name>A0ABR2GWV4_9EUKA</name>
<comment type="caution">
    <text evidence="2">The sequence shown here is derived from an EMBL/GenBank/DDBJ whole genome shotgun (WGS) entry which is preliminary data.</text>
</comment>
<reference evidence="2 3" key="1">
    <citation type="submission" date="2024-04" db="EMBL/GenBank/DDBJ databases">
        <title>Tritrichomonas musculus Genome.</title>
        <authorList>
            <person name="Alves-Ferreira E."/>
            <person name="Grigg M."/>
            <person name="Lorenzi H."/>
            <person name="Galac M."/>
        </authorList>
    </citation>
    <scope>NUCLEOTIDE SEQUENCE [LARGE SCALE GENOMIC DNA]</scope>
    <source>
        <strain evidence="2 3">EAF2021</strain>
    </source>
</reference>
<organism evidence="2 3">
    <name type="scientific">Tritrichomonas musculus</name>
    <dbReference type="NCBI Taxonomy" id="1915356"/>
    <lineage>
        <taxon>Eukaryota</taxon>
        <taxon>Metamonada</taxon>
        <taxon>Parabasalia</taxon>
        <taxon>Tritrichomonadida</taxon>
        <taxon>Tritrichomonadidae</taxon>
        <taxon>Tritrichomonas</taxon>
    </lineage>
</organism>
<gene>
    <name evidence="2" type="ORF">M9Y10_035574</name>
</gene>
<dbReference type="PROSITE" id="PS50934">
    <property type="entry name" value="SWIRM"/>
    <property type="match status" value="1"/>
</dbReference>
<sequence length="395" mass="46024">MTAVKHPFENFDAQKFRRFKTDKIIEASKYSVFRFCQTTVNPTSHPHPPLPQDPRPYAIPAHSRWFSFKKIHPIERAEFPEVADPDEAKEYKRIRNKAIKVFRLYPNQEITTATIRHFEGGDFTKICKIHQFLCLWGLINFTPCFASNQPYPIDARLVNDYSKIFDDTSHPLNANPNQMSTQQHIDVQCTICKTPCGEGHYCSRKYPGVVICPQCFSHQNTLNQLEIPHSVFEFRTLPAKLQFEINQMRNQQRPGTQPQPKPQDDELKIINSLATEEEKTRPKFKEDWSQIASKTEAKSPLDCLILFLRDSLGDVSRNLRLTNHEFGDENPVLELLEFVENDENNQSNENLEFFDQQNNDNSLPTLHYMDNWNEIEDELTKAEDEIKEDFSLISS</sequence>
<dbReference type="Pfam" id="PF04433">
    <property type="entry name" value="SWIRM"/>
    <property type="match status" value="1"/>
</dbReference>
<feature type="domain" description="SWIRM" evidence="1">
    <location>
        <begin position="57"/>
        <end position="150"/>
    </location>
</feature>
<proteinExistence type="predicted"/>
<evidence type="ECO:0000313" key="3">
    <source>
        <dbReference type="Proteomes" id="UP001470230"/>
    </source>
</evidence>
<dbReference type="Proteomes" id="UP001470230">
    <property type="component" value="Unassembled WGS sequence"/>
</dbReference>
<dbReference type="InterPro" id="IPR009057">
    <property type="entry name" value="Homeodomain-like_sf"/>
</dbReference>